<reference evidence="1" key="1">
    <citation type="submission" date="2018-05" db="EMBL/GenBank/DDBJ databases">
        <authorList>
            <person name="Lanie J.A."/>
            <person name="Ng W.-L."/>
            <person name="Kazmierczak K.M."/>
            <person name="Andrzejewski T.M."/>
            <person name="Davidsen T.M."/>
            <person name="Wayne K.J."/>
            <person name="Tettelin H."/>
            <person name="Glass J.I."/>
            <person name="Rusch D."/>
            <person name="Podicherti R."/>
            <person name="Tsui H.-C.T."/>
            <person name="Winkler M.E."/>
        </authorList>
    </citation>
    <scope>NUCLEOTIDE SEQUENCE</scope>
</reference>
<dbReference type="AlphaFoldDB" id="A0A382ZQA8"/>
<organism evidence="1">
    <name type="scientific">marine metagenome</name>
    <dbReference type="NCBI Taxonomy" id="408172"/>
    <lineage>
        <taxon>unclassified sequences</taxon>
        <taxon>metagenomes</taxon>
        <taxon>ecological metagenomes</taxon>
    </lineage>
</organism>
<sequence>MKPANIRKDDYSWKCIWVKKCGYETYESSNGKLHWFKNRQNNEKKA</sequence>
<dbReference type="EMBL" id="UINC01185778">
    <property type="protein sequence ID" value="SVD97652.1"/>
    <property type="molecule type" value="Genomic_DNA"/>
</dbReference>
<gene>
    <name evidence="1" type="ORF">METZ01_LOCUS450506</name>
</gene>
<protein>
    <submittedName>
        <fullName evidence="1">Uncharacterized protein</fullName>
    </submittedName>
</protein>
<name>A0A382ZQA8_9ZZZZ</name>
<proteinExistence type="predicted"/>
<accession>A0A382ZQA8</accession>
<evidence type="ECO:0000313" key="1">
    <source>
        <dbReference type="EMBL" id="SVD97652.1"/>
    </source>
</evidence>